<dbReference type="Proteomes" id="UP000758155">
    <property type="component" value="Unassembled WGS sequence"/>
</dbReference>
<evidence type="ECO:0000256" key="1">
    <source>
        <dbReference type="SAM" id="MobiDB-lite"/>
    </source>
</evidence>
<feature type="transmembrane region" description="Helical" evidence="2">
    <location>
        <begin position="145"/>
        <end position="167"/>
    </location>
</feature>
<keyword evidence="2" id="KW-0812">Transmembrane</keyword>
<dbReference type="EMBL" id="SWKV01000019">
    <property type="protein sequence ID" value="KAF3041658.1"/>
    <property type="molecule type" value="Genomic_DNA"/>
</dbReference>
<feature type="compositionally biased region" description="Basic and acidic residues" evidence="1">
    <location>
        <begin position="96"/>
        <end position="106"/>
    </location>
</feature>
<feature type="region of interest" description="Disordered" evidence="1">
    <location>
        <begin position="95"/>
        <end position="123"/>
    </location>
</feature>
<feature type="compositionally biased region" description="Polar residues" evidence="1">
    <location>
        <begin position="181"/>
        <end position="190"/>
    </location>
</feature>
<feature type="compositionally biased region" description="Basic residues" evidence="1">
    <location>
        <begin position="1"/>
        <end position="10"/>
    </location>
</feature>
<evidence type="ECO:0000313" key="3">
    <source>
        <dbReference type="EMBL" id="KAF3041658.1"/>
    </source>
</evidence>
<accession>A0A9P5C2Q9</accession>
<dbReference type="AlphaFoldDB" id="A0A9P5C2Q9"/>
<evidence type="ECO:0008006" key="5">
    <source>
        <dbReference type="Google" id="ProtNLM"/>
    </source>
</evidence>
<proteinExistence type="predicted"/>
<feature type="compositionally biased region" description="Polar residues" evidence="1">
    <location>
        <begin position="107"/>
        <end position="116"/>
    </location>
</feature>
<comment type="caution">
    <text evidence="3">The sequence shown here is derived from an EMBL/GenBank/DDBJ whole genome shotgun (WGS) entry which is preliminary data.</text>
</comment>
<dbReference type="OrthoDB" id="5296155at2759"/>
<protein>
    <recommendedName>
        <fullName evidence="5">Tat pathway signal sequence</fullName>
    </recommendedName>
</protein>
<reference evidence="3" key="1">
    <citation type="submission" date="2019-04" db="EMBL/GenBank/DDBJ databases">
        <title>Sequencing of skin fungus with MAO and IRED activity.</title>
        <authorList>
            <person name="Marsaioli A.J."/>
            <person name="Bonatto J.M.C."/>
            <person name="Reis Junior O."/>
        </authorList>
    </citation>
    <scope>NUCLEOTIDE SEQUENCE</scope>
    <source>
        <strain evidence="3">28M1</strain>
    </source>
</reference>
<feature type="compositionally biased region" description="Low complexity" evidence="1">
    <location>
        <begin position="191"/>
        <end position="212"/>
    </location>
</feature>
<gene>
    <name evidence="3" type="ORF">E8E12_001529</name>
</gene>
<keyword evidence="4" id="KW-1185">Reference proteome</keyword>
<sequence length="416" mass="45107">MDYFRSKRSNAHQPIEDERPSKRISTPAGQRLSMVLESSHIRSKPTKPEPKSKIEVTTTSTYCNDPTHQHIGPTVHVHEHRKPGFLSVITGGRLGDTPRESMEDQSHNGSNLSVSVWSDPHTPRSEKFTQLKAAGNGRRRGWKRWALIGALVIALIIALAVGLAVGLKKKDSSSNSSSKSTTGGDTQPAGTGSSTSSETDTPSTPTSTLTPSAVPSGFPLGAYSLVTFLDTVATGCTSNNATWTCAPYTDYYSDPQKAIAVINWEITGSSGSYKISSKDSSDLYMTFQNAPLDLLDKGKDTERYRFQISRTKTVNMTGTIGDSKGTFECDYGATNLQAYLYTKMQRTYPDDTIVVPNTPHTVWPYAVRVEQAVGGGDNVPSCTKSSGEQVNSGLKAQDAGNLCSCLYKNWTPERVS</sequence>
<feature type="region of interest" description="Disordered" evidence="1">
    <location>
        <begin position="170"/>
        <end position="212"/>
    </location>
</feature>
<evidence type="ECO:0000256" key="2">
    <source>
        <dbReference type="SAM" id="Phobius"/>
    </source>
</evidence>
<keyword evidence="2" id="KW-1133">Transmembrane helix</keyword>
<organism evidence="3 4">
    <name type="scientific">Didymella heteroderae</name>
    <dbReference type="NCBI Taxonomy" id="1769908"/>
    <lineage>
        <taxon>Eukaryota</taxon>
        <taxon>Fungi</taxon>
        <taxon>Dikarya</taxon>
        <taxon>Ascomycota</taxon>
        <taxon>Pezizomycotina</taxon>
        <taxon>Dothideomycetes</taxon>
        <taxon>Pleosporomycetidae</taxon>
        <taxon>Pleosporales</taxon>
        <taxon>Pleosporineae</taxon>
        <taxon>Didymellaceae</taxon>
        <taxon>Didymella</taxon>
    </lineage>
</organism>
<feature type="region of interest" description="Disordered" evidence="1">
    <location>
        <begin position="1"/>
        <end position="55"/>
    </location>
</feature>
<name>A0A9P5C2Q9_9PLEO</name>
<keyword evidence="2" id="KW-0472">Membrane</keyword>
<evidence type="ECO:0000313" key="4">
    <source>
        <dbReference type="Proteomes" id="UP000758155"/>
    </source>
</evidence>